<organism evidence="2 3">
    <name type="scientific">Sedimenticola selenatireducens</name>
    <dbReference type="NCBI Taxonomy" id="191960"/>
    <lineage>
        <taxon>Bacteria</taxon>
        <taxon>Pseudomonadati</taxon>
        <taxon>Pseudomonadota</taxon>
        <taxon>Gammaproteobacteria</taxon>
        <taxon>Chromatiales</taxon>
        <taxon>Sedimenticolaceae</taxon>
        <taxon>Sedimenticola</taxon>
    </lineage>
</organism>
<dbReference type="RefSeq" id="WP_273440406.1">
    <property type="nucleotide sequence ID" value="NZ_PKUN01000023.1"/>
</dbReference>
<dbReference type="EMBL" id="PKUN01000023">
    <property type="protein sequence ID" value="PLX60771.1"/>
    <property type="molecule type" value="Genomic_DNA"/>
</dbReference>
<reference evidence="2 3" key="1">
    <citation type="submission" date="2017-11" db="EMBL/GenBank/DDBJ databases">
        <title>Genome-resolved metagenomics identifies genetic mobility, metabolic interactions, and unexpected diversity in perchlorate-reducing communities.</title>
        <authorList>
            <person name="Barnum T.P."/>
            <person name="Figueroa I.A."/>
            <person name="Carlstrom C.I."/>
            <person name="Lucas L.N."/>
            <person name="Engelbrektson A.L."/>
            <person name="Coates J.D."/>
        </authorList>
    </citation>
    <scope>NUCLEOTIDE SEQUENCE [LARGE SCALE GENOMIC DNA]</scope>
    <source>
        <strain evidence="2">BM301</strain>
    </source>
</reference>
<dbReference type="Proteomes" id="UP000235015">
    <property type="component" value="Unassembled WGS sequence"/>
</dbReference>
<name>A0A2N6CUB2_9GAMM</name>
<feature type="signal peptide" evidence="1">
    <location>
        <begin position="1"/>
        <end position="18"/>
    </location>
</feature>
<dbReference type="Pfam" id="PF13163">
    <property type="entry name" value="DUF3999"/>
    <property type="match status" value="1"/>
</dbReference>
<proteinExistence type="predicted"/>
<gene>
    <name evidence="2" type="ORF">C0630_15190</name>
</gene>
<protein>
    <submittedName>
        <fullName evidence="2">DUF3999 domain-containing protein</fullName>
    </submittedName>
</protein>
<evidence type="ECO:0000256" key="1">
    <source>
        <dbReference type="SAM" id="SignalP"/>
    </source>
</evidence>
<accession>A0A2N6CUB2</accession>
<comment type="caution">
    <text evidence="2">The sequence shown here is derived from an EMBL/GenBank/DDBJ whole genome shotgun (WGS) entry which is preliminary data.</text>
</comment>
<dbReference type="InterPro" id="IPR025060">
    <property type="entry name" value="DUF3999"/>
</dbReference>
<sequence length="428" mass="47584">MRFFCLILALLSCGALLAESPRELEKGDFAWGIQLEPGTGSPLYQLPLPLAVYQGVSRADLGDLRLFNGKGHLLPHELSLPTLQLPGRERRQPVALFPLYGSREADLQLLSMRISRSNPAGSMSLEQHQIQRTRDEVLRGYLLQLWQGDQRPAIQRLQLHWPEPPQGFIQRLKLEQSDDLDQWRPVAVPAVMADLAYAGERLVKAEIQLNGQTQRFLRLTPAEGDMPLELTAIDAVMIDSSPPRPQEEAVIETIHRGEQAGEYLFEIPGPLPVNRMDLLPAEPNTLTRATLYSRATVDAPWVRRSQGTIYRLLLQGTPLEQTALSVGRVNDRYWRLLVDAAGGGLGEQKPLLRVSWIPHQLRFSARGEGPFLLAYGSVLAGPNLPGSLLSGFSQSEQQRLVSEQITAGQAFALAGPAALTPQRVYDWK</sequence>
<feature type="chain" id="PRO_5014891903" evidence="1">
    <location>
        <begin position="19"/>
        <end position="428"/>
    </location>
</feature>
<evidence type="ECO:0000313" key="2">
    <source>
        <dbReference type="EMBL" id="PLX60771.1"/>
    </source>
</evidence>
<dbReference type="STRING" id="1111735.GCA_000428045_01978"/>
<dbReference type="AlphaFoldDB" id="A0A2N6CUB2"/>
<keyword evidence="1" id="KW-0732">Signal</keyword>
<evidence type="ECO:0000313" key="3">
    <source>
        <dbReference type="Proteomes" id="UP000235015"/>
    </source>
</evidence>